<organism evidence="2 3">
    <name type="scientific">Fibrobacter succinogenes</name>
    <name type="common">Bacteroides succinogenes</name>
    <dbReference type="NCBI Taxonomy" id="833"/>
    <lineage>
        <taxon>Bacteria</taxon>
        <taxon>Pseudomonadati</taxon>
        <taxon>Fibrobacterota</taxon>
        <taxon>Fibrobacteria</taxon>
        <taxon>Fibrobacterales</taxon>
        <taxon>Fibrobacteraceae</taxon>
        <taxon>Fibrobacter</taxon>
    </lineage>
</organism>
<feature type="chain" id="PRO_5016598636" description="Lipoprotein" evidence="1">
    <location>
        <begin position="27"/>
        <end position="220"/>
    </location>
</feature>
<protein>
    <recommendedName>
        <fullName evidence="4">Lipoprotein</fullName>
    </recommendedName>
</protein>
<sequence length="220" mass="24057">MNRLAHLLVLIVAVMLAGCSSHPPSAAQFMNVKINENKFGVALGVGGSARAGDIYSGRSHIDVDYIDEEGSANLDLSLLFRLDHGVFGFSFEDISLRTIFGGRSQYIGVQGWAGIGSAEKGHDKNAMPFSGGLMLIEEFPIYDNLRVGASEHISRNAYTVDENCGGLGIPSTYEYGEFGVGAYLTYEGFSVEFRYGREIGEPRNRFYFMINYAFMSGKPS</sequence>
<reference evidence="2 3" key="1">
    <citation type="submission" date="2017-08" db="EMBL/GenBank/DDBJ databases">
        <authorList>
            <person name="de Groot N.N."/>
        </authorList>
    </citation>
    <scope>NUCLEOTIDE SEQUENCE [LARGE SCALE GENOMIC DNA]</scope>
    <source>
        <strain evidence="2 3">HM2</strain>
    </source>
</reference>
<name>A0A380S5Y3_FIBSU</name>
<feature type="signal peptide" evidence="1">
    <location>
        <begin position="1"/>
        <end position="26"/>
    </location>
</feature>
<dbReference type="EMBL" id="UHJL01000002">
    <property type="protein sequence ID" value="SUQ24403.1"/>
    <property type="molecule type" value="Genomic_DNA"/>
</dbReference>
<evidence type="ECO:0000313" key="2">
    <source>
        <dbReference type="EMBL" id="SUQ24403.1"/>
    </source>
</evidence>
<gene>
    <name evidence="2" type="ORF">SAMN05661053_1803</name>
</gene>
<accession>A0A380S5Y3</accession>
<dbReference type="RefSeq" id="WP_109572906.1">
    <property type="nucleotide sequence ID" value="NZ_UHJL01000002.1"/>
</dbReference>
<dbReference type="PROSITE" id="PS51257">
    <property type="entry name" value="PROKAR_LIPOPROTEIN"/>
    <property type="match status" value="1"/>
</dbReference>
<dbReference type="AlphaFoldDB" id="A0A380S5Y3"/>
<keyword evidence="1" id="KW-0732">Signal</keyword>
<evidence type="ECO:0008006" key="4">
    <source>
        <dbReference type="Google" id="ProtNLM"/>
    </source>
</evidence>
<proteinExistence type="predicted"/>
<evidence type="ECO:0000256" key="1">
    <source>
        <dbReference type="SAM" id="SignalP"/>
    </source>
</evidence>
<evidence type="ECO:0000313" key="3">
    <source>
        <dbReference type="Proteomes" id="UP000255423"/>
    </source>
</evidence>
<dbReference type="Proteomes" id="UP000255423">
    <property type="component" value="Unassembled WGS sequence"/>
</dbReference>